<gene>
    <name evidence="1" type="ORF">BIZ92_23315</name>
</gene>
<dbReference type="Proteomes" id="UP000187251">
    <property type="component" value="Unassembled WGS sequence"/>
</dbReference>
<dbReference type="AlphaFoldDB" id="A0A1R1JVS7"/>
<evidence type="ECO:0000313" key="2">
    <source>
        <dbReference type="Proteomes" id="UP000187251"/>
    </source>
</evidence>
<proteinExistence type="predicted"/>
<sequence>MSTVDKDFADNLKANQGYYNGNDDNSLGDNPRCVEITEYDNAFGGVGYGLTFEGQHNRYTPTEFVRNPRTYWRFAA</sequence>
<protein>
    <submittedName>
        <fullName evidence="1">Uncharacterized protein</fullName>
    </submittedName>
</protein>
<dbReference type="EMBL" id="MJMN01000009">
    <property type="protein sequence ID" value="OMG89744.1"/>
    <property type="molecule type" value="Genomic_DNA"/>
</dbReference>
<accession>A0A1R1JVS7</accession>
<dbReference type="RefSeq" id="WP_076410876.1">
    <property type="nucleotide sequence ID" value="NZ_MJMN01000009.1"/>
</dbReference>
<reference evidence="1 2" key="1">
    <citation type="submission" date="2016-09" db="EMBL/GenBank/DDBJ databases">
        <title>Phylogenomics of Achromobacter.</title>
        <authorList>
            <person name="Jeukens J."/>
            <person name="Freschi L."/>
            <person name="Vincent A.T."/>
            <person name="Emond-Rheault J.-G."/>
            <person name="Kukavica-Ibrulj I."/>
            <person name="Charette S.J."/>
            <person name="Levesque R.C."/>
        </authorList>
    </citation>
    <scope>NUCLEOTIDE SEQUENCE [LARGE SCALE GENOMIC DNA]</scope>
    <source>
        <strain evidence="1 2">AUS488</strain>
    </source>
</reference>
<name>A0A1R1JVS7_ALCXX</name>
<comment type="caution">
    <text evidence="1">The sequence shown here is derived from an EMBL/GenBank/DDBJ whole genome shotgun (WGS) entry which is preliminary data.</text>
</comment>
<evidence type="ECO:0000313" key="1">
    <source>
        <dbReference type="EMBL" id="OMG89744.1"/>
    </source>
</evidence>
<organism evidence="1 2">
    <name type="scientific">Alcaligenes xylosoxydans xylosoxydans</name>
    <name type="common">Achromobacter xylosoxidans</name>
    <dbReference type="NCBI Taxonomy" id="85698"/>
    <lineage>
        <taxon>Bacteria</taxon>
        <taxon>Pseudomonadati</taxon>
        <taxon>Pseudomonadota</taxon>
        <taxon>Betaproteobacteria</taxon>
        <taxon>Burkholderiales</taxon>
        <taxon>Alcaligenaceae</taxon>
        <taxon>Achromobacter</taxon>
    </lineage>
</organism>